<dbReference type="PANTHER" id="PTHR33542">
    <property type="entry name" value="SIROHYDROCHLORIN FERROCHELATASE, CHLOROPLASTIC"/>
    <property type="match status" value="1"/>
</dbReference>
<dbReference type="RefSeq" id="WP_144849354.1">
    <property type="nucleotide sequence ID" value="NZ_VNJI01000021.1"/>
</dbReference>
<dbReference type="InterPro" id="IPR050963">
    <property type="entry name" value="Sirohydro_Cobaltochel/CbiX"/>
</dbReference>
<keyword evidence="2" id="KW-0456">Lyase</keyword>
<dbReference type="OrthoDB" id="1489951at2"/>
<evidence type="ECO:0000313" key="3">
    <source>
        <dbReference type="EMBL" id="TVY08664.1"/>
    </source>
</evidence>
<organism evidence="3 4">
    <name type="scientific">Paenibacillus cremeus</name>
    <dbReference type="NCBI Taxonomy" id="2163881"/>
    <lineage>
        <taxon>Bacteria</taxon>
        <taxon>Bacillati</taxon>
        <taxon>Bacillota</taxon>
        <taxon>Bacilli</taxon>
        <taxon>Bacillales</taxon>
        <taxon>Paenibacillaceae</taxon>
        <taxon>Paenibacillus</taxon>
    </lineage>
</organism>
<dbReference type="GO" id="GO:0016829">
    <property type="term" value="F:lyase activity"/>
    <property type="evidence" value="ECO:0007669"/>
    <property type="project" value="UniProtKB-KW"/>
</dbReference>
<dbReference type="Gene3D" id="3.40.50.1400">
    <property type="match status" value="2"/>
</dbReference>
<proteinExistence type="predicted"/>
<evidence type="ECO:0000313" key="4">
    <source>
        <dbReference type="Proteomes" id="UP000317036"/>
    </source>
</evidence>
<dbReference type="AlphaFoldDB" id="A0A559K964"/>
<dbReference type="SUPFAM" id="SSF53800">
    <property type="entry name" value="Chelatase"/>
    <property type="match status" value="1"/>
</dbReference>
<reference evidence="3 4" key="1">
    <citation type="submission" date="2019-07" db="EMBL/GenBank/DDBJ databases">
        <authorList>
            <person name="Kim J."/>
        </authorList>
    </citation>
    <scope>NUCLEOTIDE SEQUENCE [LARGE SCALE GENOMIC DNA]</scope>
    <source>
        <strain evidence="3 4">JC52</strain>
    </source>
</reference>
<gene>
    <name evidence="3" type="ORF">FPZ49_17740</name>
</gene>
<evidence type="ECO:0000256" key="1">
    <source>
        <dbReference type="ARBA" id="ARBA00022723"/>
    </source>
</evidence>
<accession>A0A559K964</accession>
<dbReference type="Proteomes" id="UP000317036">
    <property type="component" value="Unassembled WGS sequence"/>
</dbReference>
<dbReference type="InterPro" id="IPR002762">
    <property type="entry name" value="CbiX-like"/>
</dbReference>
<dbReference type="GO" id="GO:0046872">
    <property type="term" value="F:metal ion binding"/>
    <property type="evidence" value="ECO:0007669"/>
    <property type="project" value="UniProtKB-KW"/>
</dbReference>
<evidence type="ECO:0000256" key="2">
    <source>
        <dbReference type="ARBA" id="ARBA00023239"/>
    </source>
</evidence>
<dbReference type="Pfam" id="PF01903">
    <property type="entry name" value="CbiX"/>
    <property type="match status" value="1"/>
</dbReference>
<sequence>MVKYGILVISHGSRSADWVRLVDEAVAAVTVPEGVPVYCSFLELVEGRLIQDGITSLEAEGVTDLIVVPLFVSSGSTHLDEISYALGVIQQPKLPTDLEPFSVRARVHLTSPIDDDPDIAAIIYEKIKRLSQDPLRELVLVIGHGSAEAEFHSLWQRGLDSLAARVRELGGFAEADTAMLLPDQAAQRVASWAEHRPELAVLVAPLFLSEGYFTRQVIPSRLQGCDYRYTGEALLPHPGIARWMERQVRPFLLHI</sequence>
<comment type="caution">
    <text evidence="3">The sequence shown here is derived from an EMBL/GenBank/DDBJ whole genome shotgun (WGS) entry which is preliminary data.</text>
</comment>
<dbReference type="EMBL" id="VNJI01000021">
    <property type="protein sequence ID" value="TVY08664.1"/>
    <property type="molecule type" value="Genomic_DNA"/>
</dbReference>
<keyword evidence="4" id="KW-1185">Reference proteome</keyword>
<name>A0A559K964_9BACL</name>
<keyword evidence="1" id="KW-0479">Metal-binding</keyword>
<protein>
    <submittedName>
        <fullName evidence="3">Cobalamin biosynthesis protein CbiX</fullName>
    </submittedName>
</protein>
<dbReference type="PANTHER" id="PTHR33542:SF3">
    <property type="entry name" value="SIROHYDROCHLORIN FERROCHELATASE, CHLOROPLASTIC"/>
    <property type="match status" value="1"/>
</dbReference>